<gene>
    <name evidence="1" type="ORF">METZ01_LOCUS503508</name>
</gene>
<accession>A0A383E260</accession>
<sequence>MQIFRRYRRSGCKTAARSAVLRYSQNRAPNCTGGILCLICSKCEQPRLAYRSRIEHRIKEFVHFLNGGLQLIPEKTTGFFSPDSACYGCASRPKLSKGKSW</sequence>
<dbReference type="AlphaFoldDB" id="A0A383E260"/>
<reference evidence="1" key="1">
    <citation type="submission" date="2018-05" db="EMBL/GenBank/DDBJ databases">
        <authorList>
            <person name="Lanie J.A."/>
            <person name="Ng W.-L."/>
            <person name="Kazmierczak K.M."/>
            <person name="Andrzejewski T.M."/>
            <person name="Davidsen T.M."/>
            <person name="Wayne K.J."/>
            <person name="Tettelin H."/>
            <person name="Glass J.I."/>
            <person name="Rusch D."/>
            <person name="Podicherti R."/>
            <person name="Tsui H.-C.T."/>
            <person name="Winkler M.E."/>
        </authorList>
    </citation>
    <scope>NUCLEOTIDE SEQUENCE</scope>
</reference>
<protein>
    <submittedName>
        <fullName evidence="1">Uncharacterized protein</fullName>
    </submittedName>
</protein>
<evidence type="ECO:0000313" key="1">
    <source>
        <dbReference type="EMBL" id="SVE50654.1"/>
    </source>
</evidence>
<dbReference type="EMBL" id="UINC01222049">
    <property type="protein sequence ID" value="SVE50654.1"/>
    <property type="molecule type" value="Genomic_DNA"/>
</dbReference>
<organism evidence="1">
    <name type="scientific">marine metagenome</name>
    <dbReference type="NCBI Taxonomy" id="408172"/>
    <lineage>
        <taxon>unclassified sequences</taxon>
        <taxon>metagenomes</taxon>
        <taxon>ecological metagenomes</taxon>
    </lineage>
</organism>
<feature type="non-terminal residue" evidence="1">
    <location>
        <position position="101"/>
    </location>
</feature>
<proteinExistence type="predicted"/>
<name>A0A383E260_9ZZZZ</name>